<comment type="caution">
    <text evidence="3">The sequence shown here is derived from an EMBL/GenBank/DDBJ whole genome shotgun (WGS) entry which is preliminary data.</text>
</comment>
<name>A0A0G0KV50_9BACT</name>
<gene>
    <name evidence="3" type="ORF">US62_C0025G0007</name>
</gene>
<dbReference type="InterPro" id="IPR013651">
    <property type="entry name" value="ATP-grasp_RimK-type"/>
</dbReference>
<dbReference type="InterPro" id="IPR011761">
    <property type="entry name" value="ATP-grasp"/>
</dbReference>
<dbReference type="SUPFAM" id="SSF56059">
    <property type="entry name" value="Glutathione synthetase ATP-binding domain-like"/>
    <property type="match status" value="1"/>
</dbReference>
<dbReference type="PROSITE" id="PS50975">
    <property type="entry name" value="ATP_GRASP"/>
    <property type="match status" value="1"/>
</dbReference>
<dbReference type="EMBL" id="LBTR01000025">
    <property type="protein sequence ID" value="KKQ44436.1"/>
    <property type="molecule type" value="Genomic_DNA"/>
</dbReference>
<protein>
    <submittedName>
        <fullName evidence="3">SSU ribosomal protein S6P modification protein</fullName>
    </submittedName>
</protein>
<accession>A0A0G0KV50</accession>
<evidence type="ECO:0000313" key="4">
    <source>
        <dbReference type="Proteomes" id="UP000034603"/>
    </source>
</evidence>
<dbReference type="Gene3D" id="3.30.470.20">
    <property type="entry name" value="ATP-grasp fold, B domain"/>
    <property type="match status" value="1"/>
</dbReference>
<organism evidence="3 4">
    <name type="scientific">Candidatus Woesebacteria bacterium GW2011_GWA1_37_8</name>
    <dbReference type="NCBI Taxonomy" id="1618546"/>
    <lineage>
        <taxon>Bacteria</taxon>
        <taxon>Candidatus Woeseibacteriota</taxon>
    </lineage>
</organism>
<evidence type="ECO:0000259" key="2">
    <source>
        <dbReference type="PROSITE" id="PS50975"/>
    </source>
</evidence>
<dbReference type="Proteomes" id="UP000034603">
    <property type="component" value="Unassembled WGS sequence"/>
</dbReference>
<dbReference type="GO" id="GO:0005737">
    <property type="term" value="C:cytoplasm"/>
    <property type="evidence" value="ECO:0007669"/>
    <property type="project" value="TreeGrafter"/>
</dbReference>
<dbReference type="Gene3D" id="3.40.50.20">
    <property type="match status" value="1"/>
</dbReference>
<reference evidence="3 4" key="1">
    <citation type="journal article" date="2015" name="Nature">
        <title>rRNA introns, odd ribosomes, and small enigmatic genomes across a large radiation of phyla.</title>
        <authorList>
            <person name="Brown C.T."/>
            <person name="Hug L.A."/>
            <person name="Thomas B.C."/>
            <person name="Sharon I."/>
            <person name="Castelle C.J."/>
            <person name="Singh A."/>
            <person name="Wilkins M.J."/>
            <person name="Williams K.H."/>
            <person name="Banfield J.F."/>
        </authorList>
    </citation>
    <scope>NUCLEOTIDE SEQUENCE [LARGE SCALE GENOMIC DNA]</scope>
</reference>
<evidence type="ECO:0000256" key="1">
    <source>
        <dbReference type="PROSITE-ProRule" id="PRU00409"/>
    </source>
</evidence>
<feature type="domain" description="ATP-grasp" evidence="2">
    <location>
        <begin position="111"/>
        <end position="292"/>
    </location>
</feature>
<dbReference type="GO" id="GO:0016879">
    <property type="term" value="F:ligase activity, forming carbon-nitrogen bonds"/>
    <property type="evidence" value="ECO:0007669"/>
    <property type="project" value="TreeGrafter"/>
</dbReference>
<keyword evidence="1" id="KW-0067">ATP-binding</keyword>
<dbReference type="AlphaFoldDB" id="A0A0G0KV50"/>
<dbReference type="Pfam" id="PF08443">
    <property type="entry name" value="RimK"/>
    <property type="match status" value="1"/>
</dbReference>
<dbReference type="PANTHER" id="PTHR21621:SF0">
    <property type="entry name" value="BETA-CITRYLGLUTAMATE SYNTHASE B-RELATED"/>
    <property type="match status" value="1"/>
</dbReference>
<evidence type="ECO:0000313" key="3">
    <source>
        <dbReference type="EMBL" id="KKQ44436.1"/>
    </source>
</evidence>
<proteinExistence type="predicted"/>
<dbReference type="PANTHER" id="PTHR21621">
    <property type="entry name" value="RIBOSOMAL PROTEIN S6 MODIFICATION PROTEIN"/>
    <property type="match status" value="1"/>
</dbReference>
<sequence>MVALDLIVFTENPAAYAPKRILEECKKHRISALAISYKSIDFSVDVSDIDVKVDGVNLPMSKVILFRELAPKAFAYYHRNFLIELYEAAGAKVINADSYLMWPYLDKLTQHFEMQKAGIPFVKTLNFGHRSRLLTEMSGKYPFIEKYHISSRGREVFKAENSDDVEKINKAGYKTRTLLVQELQTAGEDLRIIVIGGKIIGAMKRIASSGSHLTNFSQGGKVEKYDIENDKKACEIALKCAKHFKLDYVGVDLIRGNDGNWKVLEVNRGAQFKGFELSTKFNVPAEIIKVFLG</sequence>
<dbReference type="GO" id="GO:0046872">
    <property type="term" value="F:metal ion binding"/>
    <property type="evidence" value="ECO:0007669"/>
    <property type="project" value="InterPro"/>
</dbReference>
<keyword evidence="1" id="KW-0547">Nucleotide-binding</keyword>
<dbReference type="GO" id="GO:0005524">
    <property type="term" value="F:ATP binding"/>
    <property type="evidence" value="ECO:0007669"/>
    <property type="project" value="UniProtKB-UniRule"/>
</dbReference>